<keyword evidence="3" id="KW-0285">Flavoprotein</keyword>
<dbReference type="InterPro" id="IPR036188">
    <property type="entry name" value="FAD/NAD-bd_sf"/>
</dbReference>
<evidence type="ECO:0000313" key="6">
    <source>
        <dbReference type="EMBL" id="ATE55935.1"/>
    </source>
</evidence>
<proteinExistence type="inferred from homology"/>
<keyword evidence="7" id="KW-1185">Reference proteome</keyword>
<dbReference type="InterPro" id="IPR036249">
    <property type="entry name" value="Thioredoxin-like_sf"/>
</dbReference>
<protein>
    <submittedName>
        <fullName evidence="6">3-(3-hydroxyphenyl)propionate hydroxylase</fullName>
    </submittedName>
</protein>
<name>A0A290ZAC4_9PSEU</name>
<dbReference type="KEGG" id="apre:CNX65_23845"/>
<dbReference type="Gene3D" id="3.30.70.2450">
    <property type="match status" value="1"/>
</dbReference>
<evidence type="ECO:0000256" key="2">
    <source>
        <dbReference type="ARBA" id="ARBA00007801"/>
    </source>
</evidence>
<dbReference type="EMBL" id="CP023445">
    <property type="protein sequence ID" value="ATE55935.1"/>
    <property type="molecule type" value="Genomic_DNA"/>
</dbReference>
<sequence length="477" mass="50654">MDTQVLIIGAGPTGLALAADLARRGVDHRIVDRADGPFAGSRAKGVQPRTLEVLDDLGVVDRVLAAGTTTLPALAHDGDRAHLVDLNEGRHPTPSTPYARTLVIPQFATEAALRSLVPHVEHSSEVTALTQDERGVTATVNGQELTAAYAVACDGGRSPIRKRLGVGFAGETLADHRIVVADVVLDGLDRDHWHMWRSDPGSMLALCPLPGTDLFQLQANAAPDRVAEPTEEDLRELVATRTGRSDVVLREVRWRSLFRLNVRMADRYRVGRVFLAGDAAHVHSPSGAQGMNTGVQDAYNLGWKLAGALSGALPAEAAEALLDSYEAERLPIAAWLLGVTTEAHHRMAAEMRIGKRDDELLQLGIGYRRGPLAEPSGLPGVQPGDRAPGAPCALADGTPTRVFDLVRGPGFTLLGVGVEPPEHAGVRAHRIEDPDGHVAAGYGVPEGALVLVRPDGHVGVVTHDPEVVAGYLKRVLG</sequence>
<comment type="cofactor">
    <cofactor evidence="1">
        <name>FAD</name>
        <dbReference type="ChEBI" id="CHEBI:57692"/>
    </cofactor>
</comment>
<organism evidence="6 7">
    <name type="scientific">Actinosynnema pretiosum</name>
    <dbReference type="NCBI Taxonomy" id="42197"/>
    <lineage>
        <taxon>Bacteria</taxon>
        <taxon>Bacillati</taxon>
        <taxon>Actinomycetota</taxon>
        <taxon>Actinomycetes</taxon>
        <taxon>Pseudonocardiales</taxon>
        <taxon>Pseudonocardiaceae</taxon>
        <taxon>Actinosynnema</taxon>
    </lineage>
</organism>
<dbReference type="SUPFAM" id="SSF52833">
    <property type="entry name" value="Thioredoxin-like"/>
    <property type="match status" value="1"/>
</dbReference>
<dbReference type="Proteomes" id="UP000218505">
    <property type="component" value="Chromosome"/>
</dbReference>
<dbReference type="PANTHER" id="PTHR43004:SF19">
    <property type="entry name" value="BINDING MONOOXYGENASE, PUTATIVE (JCVI)-RELATED"/>
    <property type="match status" value="1"/>
</dbReference>
<keyword evidence="4" id="KW-0274">FAD</keyword>
<evidence type="ECO:0000256" key="1">
    <source>
        <dbReference type="ARBA" id="ARBA00001974"/>
    </source>
</evidence>
<gene>
    <name evidence="6" type="ORF">CNX65_23845</name>
</gene>
<dbReference type="InterPro" id="IPR050641">
    <property type="entry name" value="RIFMO-like"/>
</dbReference>
<evidence type="ECO:0000259" key="5">
    <source>
        <dbReference type="Pfam" id="PF01494"/>
    </source>
</evidence>
<dbReference type="AlphaFoldDB" id="A0A290ZAC4"/>
<dbReference type="Gene3D" id="3.50.50.60">
    <property type="entry name" value="FAD/NAD(P)-binding domain"/>
    <property type="match status" value="1"/>
</dbReference>
<dbReference type="Pfam" id="PF21274">
    <property type="entry name" value="Rng_hyd_C"/>
    <property type="match status" value="1"/>
</dbReference>
<evidence type="ECO:0000256" key="4">
    <source>
        <dbReference type="ARBA" id="ARBA00022827"/>
    </source>
</evidence>
<reference evidence="6" key="1">
    <citation type="submission" date="2017-09" db="EMBL/GenBank/DDBJ databases">
        <title>Complete Genome Sequence of ansamitocin-producing Bacterium Actinosynnema pretiosum X47.</title>
        <authorList>
            <person name="Cao G."/>
            <person name="Zong G."/>
            <person name="Zhong C."/>
            <person name="Fu J."/>
        </authorList>
    </citation>
    <scope>NUCLEOTIDE SEQUENCE [LARGE SCALE GENOMIC DNA]</scope>
    <source>
        <strain evidence="6">X47</strain>
    </source>
</reference>
<dbReference type="SUPFAM" id="SSF51905">
    <property type="entry name" value="FAD/NAD(P)-binding domain"/>
    <property type="match status" value="1"/>
</dbReference>
<dbReference type="Gene3D" id="3.40.30.120">
    <property type="match status" value="1"/>
</dbReference>
<dbReference type="PRINTS" id="PR00420">
    <property type="entry name" value="RNGMNOXGNASE"/>
</dbReference>
<dbReference type="PANTHER" id="PTHR43004">
    <property type="entry name" value="TRK SYSTEM POTASSIUM UPTAKE PROTEIN"/>
    <property type="match status" value="1"/>
</dbReference>
<accession>A0A290ZAC4</accession>
<dbReference type="Pfam" id="PF01494">
    <property type="entry name" value="FAD_binding_3"/>
    <property type="match status" value="1"/>
</dbReference>
<evidence type="ECO:0000313" key="7">
    <source>
        <dbReference type="Proteomes" id="UP000218505"/>
    </source>
</evidence>
<dbReference type="RefSeq" id="WP_096495764.1">
    <property type="nucleotide sequence ID" value="NZ_CP023445.1"/>
</dbReference>
<comment type="similarity">
    <text evidence="2">Belongs to the PheA/TfdB FAD monooxygenase family.</text>
</comment>
<dbReference type="GO" id="GO:0071949">
    <property type="term" value="F:FAD binding"/>
    <property type="evidence" value="ECO:0007669"/>
    <property type="project" value="InterPro"/>
</dbReference>
<dbReference type="InterPro" id="IPR002938">
    <property type="entry name" value="FAD-bd"/>
</dbReference>
<evidence type="ECO:0000256" key="3">
    <source>
        <dbReference type="ARBA" id="ARBA00022630"/>
    </source>
</evidence>
<dbReference type="NCBIfam" id="NF004832">
    <property type="entry name" value="PRK06184.1"/>
    <property type="match status" value="1"/>
</dbReference>
<dbReference type="GO" id="GO:0016709">
    <property type="term" value="F:oxidoreductase activity, acting on paired donors, with incorporation or reduction of molecular oxygen, NAD(P)H as one donor, and incorporation of one atom of oxygen"/>
    <property type="evidence" value="ECO:0007669"/>
    <property type="project" value="UniProtKB-ARBA"/>
</dbReference>
<feature type="domain" description="FAD-binding" evidence="5">
    <location>
        <begin position="2"/>
        <end position="334"/>
    </location>
</feature>